<keyword evidence="1" id="KW-1133">Transmembrane helix</keyword>
<name>A0A4S3JD03_9EURO</name>
<dbReference type="EMBL" id="SOSA01000349">
    <property type="protein sequence ID" value="THC92247.1"/>
    <property type="molecule type" value="Genomic_DNA"/>
</dbReference>
<evidence type="ECO:0000313" key="3">
    <source>
        <dbReference type="Proteomes" id="UP000308092"/>
    </source>
</evidence>
<sequence length="50" mass="5471">MVPAFDPTSFRVFVLYAGLALTFGSSTPACITALRLFFDNTLRVTNSRQG</sequence>
<dbReference type="Proteomes" id="UP000308092">
    <property type="component" value="Unassembled WGS sequence"/>
</dbReference>
<keyword evidence="1" id="KW-0472">Membrane</keyword>
<dbReference type="VEuPathDB" id="FungiDB:EYZ11_008279"/>
<comment type="caution">
    <text evidence="2">The sequence shown here is derived from an EMBL/GenBank/DDBJ whole genome shotgun (WGS) entry which is preliminary data.</text>
</comment>
<keyword evidence="3" id="KW-1185">Reference proteome</keyword>
<gene>
    <name evidence="2" type="ORF">EYZ11_008279</name>
</gene>
<accession>A0A4S3JD03</accession>
<reference evidence="2 3" key="1">
    <citation type="submission" date="2019-03" db="EMBL/GenBank/DDBJ databases">
        <title>The genome sequence of a newly discovered highly antifungal drug resistant Aspergillus species, Aspergillus tanneri NIH 1004.</title>
        <authorList>
            <person name="Mounaud S."/>
            <person name="Singh I."/>
            <person name="Joardar V."/>
            <person name="Pakala S."/>
            <person name="Pakala S."/>
            <person name="Venepally P."/>
            <person name="Hoover J."/>
            <person name="Nierman W."/>
            <person name="Chung J."/>
            <person name="Losada L."/>
        </authorList>
    </citation>
    <scope>NUCLEOTIDE SEQUENCE [LARGE SCALE GENOMIC DNA]</scope>
    <source>
        <strain evidence="2 3">NIH1004</strain>
    </source>
</reference>
<proteinExistence type="predicted"/>
<keyword evidence="1" id="KW-0812">Transmembrane</keyword>
<dbReference type="AlphaFoldDB" id="A0A4S3JD03"/>
<evidence type="ECO:0000256" key="1">
    <source>
        <dbReference type="SAM" id="Phobius"/>
    </source>
</evidence>
<protein>
    <submittedName>
        <fullName evidence="2">Uncharacterized protein</fullName>
    </submittedName>
</protein>
<organism evidence="2 3">
    <name type="scientific">Aspergillus tanneri</name>
    <dbReference type="NCBI Taxonomy" id="1220188"/>
    <lineage>
        <taxon>Eukaryota</taxon>
        <taxon>Fungi</taxon>
        <taxon>Dikarya</taxon>
        <taxon>Ascomycota</taxon>
        <taxon>Pezizomycotina</taxon>
        <taxon>Eurotiomycetes</taxon>
        <taxon>Eurotiomycetidae</taxon>
        <taxon>Eurotiales</taxon>
        <taxon>Aspergillaceae</taxon>
        <taxon>Aspergillus</taxon>
        <taxon>Aspergillus subgen. Circumdati</taxon>
    </lineage>
</organism>
<evidence type="ECO:0000313" key="2">
    <source>
        <dbReference type="EMBL" id="THC92247.1"/>
    </source>
</evidence>
<feature type="transmembrane region" description="Helical" evidence="1">
    <location>
        <begin position="12"/>
        <end position="38"/>
    </location>
</feature>